<dbReference type="GO" id="GO:0005886">
    <property type="term" value="C:plasma membrane"/>
    <property type="evidence" value="ECO:0007669"/>
    <property type="project" value="UniProtKB-SubCell"/>
</dbReference>
<dbReference type="EMBL" id="JACEFO010002816">
    <property type="protein sequence ID" value="KAF8648271.1"/>
    <property type="molecule type" value="Genomic_DNA"/>
</dbReference>
<evidence type="ECO:0000256" key="1">
    <source>
        <dbReference type="ARBA" id="ARBA00004251"/>
    </source>
</evidence>
<protein>
    <recommendedName>
        <fullName evidence="14">Leucine-rich repeat-containing N-terminal plant-type domain-containing protein</fullName>
    </recommendedName>
</protein>
<name>A0A835A4V2_9POAL</name>
<feature type="region of interest" description="Disordered" evidence="12">
    <location>
        <begin position="260"/>
        <end position="284"/>
    </location>
</feature>
<evidence type="ECO:0000256" key="8">
    <source>
        <dbReference type="ARBA" id="ARBA00022989"/>
    </source>
</evidence>
<accession>A0A835A4V2</accession>
<proteinExistence type="inferred from homology"/>
<evidence type="ECO:0000256" key="7">
    <source>
        <dbReference type="ARBA" id="ARBA00022737"/>
    </source>
</evidence>
<comment type="caution">
    <text evidence="15">The sequence shown here is derived from an EMBL/GenBank/DDBJ whole genome shotgun (WGS) entry which is preliminary data.</text>
</comment>
<keyword evidence="9 13" id="KW-0472">Membrane</keyword>
<dbReference type="InterPro" id="IPR001611">
    <property type="entry name" value="Leu-rich_rpt"/>
</dbReference>
<dbReference type="FunFam" id="3.80.10.10:FF:000041">
    <property type="entry name" value="LRR receptor-like serine/threonine-protein kinase ERECTA"/>
    <property type="match status" value="1"/>
</dbReference>
<dbReference type="Pfam" id="PF00560">
    <property type="entry name" value="LRR_1"/>
    <property type="match status" value="4"/>
</dbReference>
<evidence type="ECO:0000256" key="4">
    <source>
        <dbReference type="ARBA" id="ARBA00022614"/>
    </source>
</evidence>
<evidence type="ECO:0000259" key="14">
    <source>
        <dbReference type="Pfam" id="PF08263"/>
    </source>
</evidence>
<keyword evidence="7" id="KW-0677">Repeat</keyword>
<organism evidence="15 16">
    <name type="scientific">Digitaria exilis</name>
    <dbReference type="NCBI Taxonomy" id="1010633"/>
    <lineage>
        <taxon>Eukaryota</taxon>
        <taxon>Viridiplantae</taxon>
        <taxon>Streptophyta</taxon>
        <taxon>Embryophyta</taxon>
        <taxon>Tracheophyta</taxon>
        <taxon>Spermatophyta</taxon>
        <taxon>Magnoliopsida</taxon>
        <taxon>Liliopsida</taxon>
        <taxon>Poales</taxon>
        <taxon>Poaceae</taxon>
        <taxon>PACMAD clade</taxon>
        <taxon>Panicoideae</taxon>
        <taxon>Panicodae</taxon>
        <taxon>Paniceae</taxon>
        <taxon>Anthephorinae</taxon>
        <taxon>Digitaria</taxon>
    </lineage>
</organism>
<feature type="domain" description="Leucine-rich repeat-containing N-terminal plant-type" evidence="14">
    <location>
        <begin position="319"/>
        <end position="358"/>
    </location>
</feature>
<keyword evidence="6" id="KW-0732">Signal</keyword>
<dbReference type="PANTHER" id="PTHR48052">
    <property type="entry name" value="UNNAMED PRODUCT"/>
    <property type="match status" value="1"/>
</dbReference>
<keyword evidence="5 13" id="KW-0812">Transmembrane</keyword>
<evidence type="ECO:0000256" key="3">
    <source>
        <dbReference type="ARBA" id="ARBA00022475"/>
    </source>
</evidence>
<dbReference type="AlphaFoldDB" id="A0A835A4V2"/>
<dbReference type="InterPro" id="IPR032675">
    <property type="entry name" value="LRR_dom_sf"/>
</dbReference>
<keyword evidence="11" id="KW-0325">Glycoprotein</keyword>
<evidence type="ECO:0000256" key="6">
    <source>
        <dbReference type="ARBA" id="ARBA00022729"/>
    </source>
</evidence>
<comment type="subcellular location">
    <subcellularLocation>
        <location evidence="1">Cell membrane</location>
        <topology evidence="1">Single-pass type I membrane protein</topology>
    </subcellularLocation>
</comment>
<keyword evidence="16" id="KW-1185">Reference proteome</keyword>
<dbReference type="PANTHER" id="PTHR48052:SF89">
    <property type="entry name" value="(WILD MALAYSIAN BANANA) HYPOTHETICAL PROTEIN"/>
    <property type="match status" value="1"/>
</dbReference>
<evidence type="ECO:0000256" key="10">
    <source>
        <dbReference type="ARBA" id="ARBA00023170"/>
    </source>
</evidence>
<keyword evidence="3" id="KW-1003">Cell membrane</keyword>
<evidence type="ECO:0000256" key="11">
    <source>
        <dbReference type="ARBA" id="ARBA00023180"/>
    </source>
</evidence>
<dbReference type="SUPFAM" id="SSF52058">
    <property type="entry name" value="L domain-like"/>
    <property type="match status" value="1"/>
</dbReference>
<evidence type="ECO:0000256" key="2">
    <source>
        <dbReference type="ARBA" id="ARBA00009592"/>
    </source>
</evidence>
<evidence type="ECO:0000313" key="16">
    <source>
        <dbReference type="Proteomes" id="UP000636709"/>
    </source>
</evidence>
<keyword evidence="10" id="KW-0675">Receptor</keyword>
<dbReference type="OrthoDB" id="442066at2759"/>
<dbReference type="Gene3D" id="3.80.10.10">
    <property type="entry name" value="Ribonuclease Inhibitor"/>
    <property type="match status" value="4"/>
</dbReference>
<keyword evidence="8 13" id="KW-1133">Transmembrane helix</keyword>
<dbReference type="PRINTS" id="PR00019">
    <property type="entry name" value="LEURICHRPT"/>
</dbReference>
<dbReference type="FunFam" id="3.80.10.10:FF:000095">
    <property type="entry name" value="LRR receptor-like serine/threonine-protein kinase GSO1"/>
    <property type="match status" value="1"/>
</dbReference>
<evidence type="ECO:0000256" key="9">
    <source>
        <dbReference type="ARBA" id="ARBA00023136"/>
    </source>
</evidence>
<sequence length="1152" mass="123716">MADSWMLPQANAPSFMLPSNGALQPVAMAELGPCRSVPRPGMSCVLPHLAAVVPFSISADSRFRTSPGLARRAGAGQPTHHQEPARHIALLGPRHAYAGQHSCLREESPAKHALPLAPPVLAARREIAGIAGICCCRSRLTLAASDPTQEPPSDRARTPHRAPRRRPPPMKPLQDSLRCRRWNPRDRLALAGTVSPSPVATLSRAPGSGSRAERKEVGGSVFPLVVGYRAGGALRYMGREEEAAHERSQMVHCASATLARATSASAPPQSPPLSIPPRSASLMSRSMSNTSRLSQLLVSLLLLAMGVRCSSQRASAADDDDHETLLAVKKELGGPPQLASWEDDPAADDHCTWRGVTCAPGEEKAVTELSFQGLNLTGAFPASACGLKSLARLDLSYNILTGAFPAAALFACTELSFLDLSNNQFSGPLPSDIDRRLSPAMEHLNLSTNLFDGQVPHAVARLQGLKSLLLDTNSFTGTYPAAEISELAGIQVLTLACNMFAPAPVPMEFSKLTNLTYLWMDQMNLAGEIPEAFSSLTELTVFSMASNKLSGSIPAWVLQHPKLEYIYLFNNSLSGQLPSNVTAVNLVEFDVSRNQLTGDIPHGFGDLKNLTLMFLYFNKFTGTIPASIGLLPQLTDIRIFNNHFSGELPPELGKHSPLGNLEVSNNNLSGPLRDGLCANGALYDIVAFNNSFSGALPANLGDCTLLNNLMLYNNSLSGDFPVKIWSLPKLTTVMVQNNYFTGTLPTEISFNISRVEMGNNMFTGSIPTSATGLLTFWAGNNHLGGELPPDMSKLANLTDFSVPGNMIAGSIPTSIKLLQSLNSLNLSGNRISGSIPPGSIGLLTKLTILDLSSNELTGNIPSDMGQLNFVSLNMSLNQFTGEVPPLLQLPAYNRSFLGTKLCVRSGTNLRTCPRGAHNELSRALIITLSFLSGAVLIGCVGVSLLLFRRRNKKTARRNGLEDGCLHPGWTFAEVTATRTGGVGSGRMVAVVVKMIWNAKARRENEVSIQPVASFVGSTQISIKPVASFFQPPPGRTLPRTHDYPRPRCPPSPSPNYLGPSWSLTQIQILATATVDSHQRCLIPSELPRSCLAMAVRRFQPCRLLHEFLCSLYNLPSSTIHSTTPSAIVFFRSATAAKAAVCGQPSSIHRSLS</sequence>
<reference evidence="15" key="1">
    <citation type="submission" date="2020-07" db="EMBL/GenBank/DDBJ databases">
        <title>Genome sequence and genetic diversity analysis of an under-domesticated orphan crop, white fonio (Digitaria exilis).</title>
        <authorList>
            <person name="Bennetzen J.L."/>
            <person name="Chen S."/>
            <person name="Ma X."/>
            <person name="Wang X."/>
            <person name="Yssel A.E.J."/>
            <person name="Chaluvadi S.R."/>
            <person name="Johnson M."/>
            <person name="Gangashetty P."/>
            <person name="Hamidou F."/>
            <person name="Sanogo M.D."/>
            <person name="Zwaenepoel A."/>
            <person name="Wallace J."/>
            <person name="Van De Peer Y."/>
            <person name="Van Deynze A."/>
        </authorList>
    </citation>
    <scope>NUCLEOTIDE SEQUENCE</scope>
    <source>
        <tissue evidence="15">Leaves</tissue>
    </source>
</reference>
<dbReference type="InterPro" id="IPR013210">
    <property type="entry name" value="LRR_N_plant-typ"/>
</dbReference>
<feature type="transmembrane region" description="Helical" evidence="13">
    <location>
        <begin position="923"/>
        <end position="947"/>
    </location>
</feature>
<dbReference type="InterPro" id="IPR003591">
    <property type="entry name" value="Leu-rich_rpt_typical-subtyp"/>
</dbReference>
<dbReference type="Pfam" id="PF08263">
    <property type="entry name" value="LRRNT_2"/>
    <property type="match status" value="1"/>
</dbReference>
<evidence type="ECO:0000256" key="5">
    <source>
        <dbReference type="ARBA" id="ARBA00022692"/>
    </source>
</evidence>
<evidence type="ECO:0000256" key="13">
    <source>
        <dbReference type="SAM" id="Phobius"/>
    </source>
</evidence>
<feature type="compositionally biased region" description="Basic residues" evidence="12">
    <location>
        <begin position="158"/>
        <end position="168"/>
    </location>
</feature>
<feature type="region of interest" description="Disordered" evidence="12">
    <location>
        <begin position="190"/>
        <end position="214"/>
    </location>
</feature>
<keyword evidence="4" id="KW-0433">Leucine-rich repeat</keyword>
<dbReference type="Proteomes" id="UP000636709">
    <property type="component" value="Unassembled WGS sequence"/>
</dbReference>
<dbReference type="SMART" id="SM00369">
    <property type="entry name" value="LRR_TYP"/>
    <property type="match status" value="5"/>
</dbReference>
<feature type="region of interest" description="Disordered" evidence="12">
    <location>
        <begin position="144"/>
        <end position="176"/>
    </location>
</feature>
<dbReference type="SUPFAM" id="SSF52047">
    <property type="entry name" value="RNI-like"/>
    <property type="match status" value="1"/>
</dbReference>
<dbReference type="FunFam" id="3.80.10.10:FF:000228">
    <property type="entry name" value="Leucine-rich repeat receptor-like serine/threonine-protein kinase BAM1"/>
    <property type="match status" value="1"/>
</dbReference>
<dbReference type="FunFam" id="3.80.10.10:FF:000221">
    <property type="entry name" value="Leucine-rich repeat receptor-like protein kinase PXL1"/>
    <property type="match status" value="1"/>
</dbReference>
<evidence type="ECO:0000256" key="12">
    <source>
        <dbReference type="SAM" id="MobiDB-lite"/>
    </source>
</evidence>
<gene>
    <name evidence="15" type="ORF">HU200_064846</name>
</gene>
<evidence type="ECO:0000313" key="15">
    <source>
        <dbReference type="EMBL" id="KAF8648271.1"/>
    </source>
</evidence>
<comment type="similarity">
    <text evidence="2">Belongs to the RLP family.</text>
</comment>